<accession>A0A1R1S950</accession>
<dbReference type="GeneID" id="96746879"/>
<proteinExistence type="predicted"/>
<protein>
    <recommendedName>
        <fullName evidence="2">ATP-grasp domain-containing protein</fullName>
    </recommendedName>
</protein>
<comment type="caution">
    <text evidence="3">The sequence shown here is derived from an EMBL/GenBank/DDBJ whole genome shotgun (WGS) entry which is preliminary data.</text>
</comment>
<evidence type="ECO:0000313" key="3">
    <source>
        <dbReference type="EMBL" id="OMI34629.1"/>
    </source>
</evidence>
<organism evidence="3 4">
    <name type="scientific">Streptomyces sparsogenes DSM 40356</name>
    <dbReference type="NCBI Taxonomy" id="1331668"/>
    <lineage>
        <taxon>Bacteria</taxon>
        <taxon>Bacillati</taxon>
        <taxon>Actinomycetota</taxon>
        <taxon>Actinomycetes</taxon>
        <taxon>Kitasatosporales</taxon>
        <taxon>Streptomycetaceae</taxon>
        <taxon>Streptomyces</taxon>
    </lineage>
</organism>
<evidence type="ECO:0000259" key="2">
    <source>
        <dbReference type="Pfam" id="PF14243"/>
    </source>
</evidence>
<feature type="domain" description="ATP-grasp" evidence="2">
    <location>
        <begin position="143"/>
        <end position="289"/>
    </location>
</feature>
<keyword evidence="4" id="KW-1185">Reference proteome</keyword>
<feature type="region of interest" description="Disordered" evidence="1">
    <location>
        <begin position="294"/>
        <end position="328"/>
    </location>
</feature>
<dbReference type="STRING" id="67365.GCA_001704635_01973"/>
<evidence type="ECO:0000256" key="1">
    <source>
        <dbReference type="SAM" id="MobiDB-lite"/>
    </source>
</evidence>
<reference evidence="3 4" key="1">
    <citation type="submission" date="2013-05" db="EMBL/GenBank/DDBJ databases">
        <title>Genome sequence of Streptomyces sparsogenes DSM 40356.</title>
        <authorList>
            <person name="Coyne S."/>
            <person name="Seebeck F.P."/>
        </authorList>
    </citation>
    <scope>NUCLEOTIDE SEQUENCE [LARGE SCALE GENOMIC DNA]</scope>
    <source>
        <strain evidence="3 4">DSM 40356</strain>
    </source>
</reference>
<name>A0A1R1S950_9ACTN</name>
<sequence length="328" mass="35007">MSTAGTTVFLFPCDPLAPRRVDPEFAEEARAARASGVTVALIDHDALLSQGAADAVARVPRDAGSAWYRGWMVPADRYAELSTALADRGCALLTSPERYRAAHELPGWYDTFAALTPRIAWLPSPPGRVPPEADLAHLAARLGGGGPAVVKDWVKSRKHEWLEACYVPDLADTRQLAAVVARFVELQGEFLTGGVVLRAYEPYQPVGEARVWWVDGAPVLVGAHPDSPGLRPSPDLSAVAPAVRELGCRFVTTDLALREDGRWRVVEVGDGQVSGLPRDADPEPLFEALAVAGARGAAARPATRPSQPSGRPTIRQGDRPPGGQRADA</sequence>
<dbReference type="EMBL" id="ASQP01000456">
    <property type="protein sequence ID" value="OMI34629.1"/>
    <property type="molecule type" value="Genomic_DNA"/>
</dbReference>
<dbReference type="AlphaFoldDB" id="A0A1R1S950"/>
<dbReference type="RefSeq" id="WP_158080384.1">
    <property type="nucleotide sequence ID" value="NZ_ASQP01000456.1"/>
</dbReference>
<dbReference type="InterPro" id="IPR025643">
    <property type="entry name" value="R2K_3"/>
</dbReference>
<evidence type="ECO:0000313" key="4">
    <source>
        <dbReference type="Proteomes" id="UP000186168"/>
    </source>
</evidence>
<dbReference type="Proteomes" id="UP000186168">
    <property type="component" value="Unassembled WGS sequence"/>
</dbReference>
<gene>
    <name evidence="3" type="ORF">SPAR_35451</name>
</gene>
<dbReference type="Pfam" id="PF14243">
    <property type="entry name" value="R2K_3"/>
    <property type="match status" value="1"/>
</dbReference>